<comment type="pathway">
    <text evidence="9">Glycolipid biosynthesis; KDO(2)-lipid A biosynthesis; KDO(2)-lipid A from CMP-3-deoxy-D-manno-octulosonate and lipid IV(A): step 3/4.</text>
</comment>
<feature type="short sequence motif" description="HXXXXD motif" evidence="9">
    <location>
        <begin position="126"/>
        <end position="131"/>
    </location>
</feature>
<gene>
    <name evidence="9" type="primary">lpxL</name>
    <name evidence="10" type="ORF">FX988_04165</name>
</gene>
<dbReference type="NCBIfam" id="TIGR02207">
    <property type="entry name" value="lipid_A_htrB"/>
    <property type="match status" value="1"/>
</dbReference>
<protein>
    <recommendedName>
        <fullName evidence="9">Lipid A biosynthesis acyltransferase</fullName>
        <ecNumber evidence="9">2.3.1.241</ecNumber>
    </recommendedName>
    <alternativeName>
        <fullName evidence="9">Kdo(2)-lipid IV(A) acyltransferase</fullName>
    </alternativeName>
</protein>
<evidence type="ECO:0000256" key="1">
    <source>
        <dbReference type="ARBA" id="ARBA00022475"/>
    </source>
</evidence>
<dbReference type="Pfam" id="PF03279">
    <property type="entry name" value="Lip_A_acyltrans"/>
    <property type="match status" value="1"/>
</dbReference>
<dbReference type="RefSeq" id="WP_160181938.1">
    <property type="nucleotide sequence ID" value="NZ_CP047656.1"/>
</dbReference>
<name>A0A857JT69_9ALTE</name>
<keyword evidence="8 9" id="KW-0012">Acyltransferase</keyword>
<comment type="catalytic activity">
    <reaction evidence="9">
        <text>an alpha-Kdo-(2-&gt;4)-alpha-Kdo-(2-&gt;6)-lipid IVA + a fatty acyl-[ACP] = an alpha-Kdo-(2-&gt;4)-alpha-Kdo-(2-&gt;6)-(acyl)-lipid IVA + holo-[ACP]</text>
        <dbReference type="Rhea" id="RHEA:69396"/>
        <dbReference type="Rhea" id="RHEA-COMP:9685"/>
        <dbReference type="Rhea" id="RHEA-COMP:14125"/>
        <dbReference type="ChEBI" id="CHEBI:64479"/>
        <dbReference type="ChEBI" id="CHEBI:138651"/>
        <dbReference type="ChEBI" id="CHEBI:176429"/>
        <dbReference type="ChEBI" id="CHEBI:176430"/>
        <dbReference type="EC" id="2.3.1.241"/>
    </reaction>
</comment>
<comment type="similarity">
    <text evidence="9">Belongs to the LpxL/LpxM/LpxP family.</text>
</comment>
<keyword evidence="7 9" id="KW-0472">Membrane</keyword>
<dbReference type="PANTHER" id="PTHR30606">
    <property type="entry name" value="LIPID A BIOSYNTHESIS LAUROYL ACYLTRANSFERASE"/>
    <property type="match status" value="1"/>
</dbReference>
<dbReference type="PIRSF" id="PIRSF026649">
    <property type="entry name" value="MsbB"/>
    <property type="match status" value="1"/>
</dbReference>
<dbReference type="GO" id="GO:0008913">
    <property type="term" value="F:Kdo2-lipid IVA acyltransferase activity"/>
    <property type="evidence" value="ECO:0007669"/>
    <property type="project" value="UniProtKB-EC"/>
</dbReference>
<dbReference type="GO" id="GO:0009245">
    <property type="term" value="P:lipid A biosynthetic process"/>
    <property type="evidence" value="ECO:0007669"/>
    <property type="project" value="InterPro"/>
</dbReference>
<reference evidence="10 11" key="1">
    <citation type="submission" date="2019-12" db="EMBL/GenBank/DDBJ databases">
        <title>Genome sequencing and assembly of endphytes of Porphyra tenera.</title>
        <authorList>
            <person name="Park J.M."/>
            <person name="Shin R."/>
            <person name="Jo S.H."/>
        </authorList>
    </citation>
    <scope>NUCLEOTIDE SEQUENCE [LARGE SCALE GENOMIC DNA]</scope>
    <source>
        <strain evidence="10 11">GPM4</strain>
    </source>
</reference>
<sequence length="299" mass="34277">MSTSLLHPRHWASWFAVLILRIIALLPFKVKMLAGTAFGKIGYRFFKRRRHITATNIALCFPEKSKAEQEQLVKDIFVANGIGFFEIAWAWWAKPESLRKRFSVEGLKVLQAATTNNQGVLLIGGHYTHLDLAGMMVNLVADMDVIYRKNNDPVFEYVITEGRKRVFKNVFERSDMRAIIRSLREGRVVWFSPDQDHGIKNSVFAPFFGIPATTVTSASKLMRLGKAKPVFVAHKRDLETNQYKITFAIPEAEFPSGDDVQDATIINQMIESAIREQPDQYMWVHRRFKTRPPGEPSVY</sequence>
<organism evidence="10 11">
    <name type="scientific">Paraglaciecola mesophila</name>
    <dbReference type="NCBI Taxonomy" id="197222"/>
    <lineage>
        <taxon>Bacteria</taxon>
        <taxon>Pseudomonadati</taxon>
        <taxon>Pseudomonadota</taxon>
        <taxon>Gammaproteobacteria</taxon>
        <taxon>Alteromonadales</taxon>
        <taxon>Alteromonadaceae</taxon>
        <taxon>Paraglaciecola</taxon>
    </lineage>
</organism>
<proteinExistence type="inferred from homology"/>
<dbReference type="Proteomes" id="UP000464524">
    <property type="component" value="Chromosome"/>
</dbReference>
<keyword evidence="1 9" id="KW-1003">Cell membrane</keyword>
<dbReference type="PANTHER" id="PTHR30606:SF9">
    <property type="entry name" value="LIPID A BIOSYNTHESIS LAUROYLTRANSFERASE"/>
    <property type="match status" value="1"/>
</dbReference>
<dbReference type="EMBL" id="CP047656">
    <property type="protein sequence ID" value="QHJ13884.1"/>
    <property type="molecule type" value="Genomic_DNA"/>
</dbReference>
<evidence type="ECO:0000256" key="4">
    <source>
        <dbReference type="ARBA" id="ARBA00022692"/>
    </source>
</evidence>
<dbReference type="KEGG" id="pmes:FX988_04165"/>
<evidence type="ECO:0000256" key="2">
    <source>
        <dbReference type="ARBA" id="ARBA00022519"/>
    </source>
</evidence>
<keyword evidence="11" id="KW-1185">Reference proteome</keyword>
<dbReference type="EC" id="2.3.1.241" evidence="9"/>
<dbReference type="AlphaFoldDB" id="A0A857JT69"/>
<dbReference type="GO" id="GO:0036104">
    <property type="term" value="P:Kdo2-lipid A biosynthetic process"/>
    <property type="evidence" value="ECO:0007669"/>
    <property type="project" value="UniProtKB-UniRule"/>
</dbReference>
<comment type="function">
    <text evidence="9">Catalyzes the transfer of an acyl chain from an acyl-[acyl-carrier-protein] (ACP) to a Kdo(2)-lipid IV(A) to form a Kdo(2)-(acyl)-lipid IV(A).</text>
</comment>
<evidence type="ECO:0000313" key="10">
    <source>
        <dbReference type="EMBL" id="QHJ13884.1"/>
    </source>
</evidence>
<dbReference type="InterPro" id="IPR011920">
    <property type="entry name" value="Lipid_A_LpxL_LpxP"/>
</dbReference>
<keyword evidence="3 9" id="KW-0808">Transferase</keyword>
<evidence type="ECO:0000256" key="3">
    <source>
        <dbReference type="ARBA" id="ARBA00022679"/>
    </source>
</evidence>
<keyword evidence="2 9" id="KW-0997">Cell inner membrane</keyword>
<dbReference type="UniPathway" id="UPA00030"/>
<dbReference type="GO" id="GO:0005886">
    <property type="term" value="C:plasma membrane"/>
    <property type="evidence" value="ECO:0007669"/>
    <property type="project" value="UniProtKB-SubCell"/>
</dbReference>
<evidence type="ECO:0000256" key="6">
    <source>
        <dbReference type="ARBA" id="ARBA00022989"/>
    </source>
</evidence>
<evidence type="ECO:0000256" key="9">
    <source>
        <dbReference type="HAMAP-Rule" id="MF_01942"/>
    </source>
</evidence>
<comment type="caution">
    <text evidence="9">Lacks conserved residue(s) required for the propagation of feature annotation.</text>
</comment>
<dbReference type="OrthoDB" id="9803456at2"/>
<accession>A0A857JT69</accession>
<comment type="subcellular location">
    <subcellularLocation>
        <location evidence="9">Cell inner membrane</location>
        <topology evidence="9">Single-pass membrane protein</topology>
    </subcellularLocation>
</comment>
<comment type="pathway">
    <text evidence="9">Bacterial outer membrane biogenesis; lipopolysaccharide biosynthesis.</text>
</comment>
<evidence type="ECO:0000256" key="7">
    <source>
        <dbReference type="ARBA" id="ARBA00023136"/>
    </source>
</evidence>
<dbReference type="UniPathway" id="UPA00360">
    <property type="reaction ID" value="UER00485"/>
</dbReference>
<dbReference type="CDD" id="cd07984">
    <property type="entry name" value="LPLAT_LABLAT-like"/>
    <property type="match status" value="1"/>
</dbReference>
<keyword evidence="4 9" id="KW-0812">Transmembrane</keyword>
<dbReference type="HAMAP" id="MF_01942">
    <property type="entry name" value="Lipid_A_LpxL_LpxP"/>
    <property type="match status" value="1"/>
</dbReference>
<keyword evidence="5 9" id="KW-0448">Lipopolysaccharide biosynthesis</keyword>
<evidence type="ECO:0000256" key="8">
    <source>
        <dbReference type="ARBA" id="ARBA00023315"/>
    </source>
</evidence>
<keyword evidence="6 9" id="KW-1133">Transmembrane helix</keyword>
<dbReference type="InterPro" id="IPR004960">
    <property type="entry name" value="LipA_acyltrans"/>
</dbReference>
<feature type="transmembrane region" description="Helical" evidence="9">
    <location>
        <begin position="72"/>
        <end position="92"/>
    </location>
</feature>
<dbReference type="GO" id="GO:0009103">
    <property type="term" value="P:lipopolysaccharide biosynthetic process"/>
    <property type="evidence" value="ECO:0007669"/>
    <property type="project" value="UniProtKB-UniRule"/>
</dbReference>
<evidence type="ECO:0000256" key="5">
    <source>
        <dbReference type="ARBA" id="ARBA00022985"/>
    </source>
</evidence>
<evidence type="ECO:0000313" key="11">
    <source>
        <dbReference type="Proteomes" id="UP000464524"/>
    </source>
</evidence>
<feature type="transmembrane region" description="Helical" evidence="9">
    <location>
        <begin position="12"/>
        <end position="30"/>
    </location>
</feature>